<organism evidence="1 2">
    <name type="scientific">Lates japonicus</name>
    <name type="common">Japanese lates</name>
    <dbReference type="NCBI Taxonomy" id="270547"/>
    <lineage>
        <taxon>Eukaryota</taxon>
        <taxon>Metazoa</taxon>
        <taxon>Chordata</taxon>
        <taxon>Craniata</taxon>
        <taxon>Vertebrata</taxon>
        <taxon>Euteleostomi</taxon>
        <taxon>Actinopterygii</taxon>
        <taxon>Neopterygii</taxon>
        <taxon>Teleostei</taxon>
        <taxon>Neoteleostei</taxon>
        <taxon>Acanthomorphata</taxon>
        <taxon>Carangaria</taxon>
        <taxon>Carangaria incertae sedis</taxon>
        <taxon>Centropomidae</taxon>
        <taxon>Lates</taxon>
    </lineage>
</organism>
<reference evidence="1" key="1">
    <citation type="submission" date="2022-08" db="EMBL/GenBank/DDBJ databases">
        <title>Genome sequencing of akame (Lates japonicus).</title>
        <authorList>
            <person name="Hashiguchi Y."/>
            <person name="Takahashi H."/>
        </authorList>
    </citation>
    <scope>NUCLEOTIDE SEQUENCE</scope>
    <source>
        <strain evidence="1">Kochi</strain>
    </source>
</reference>
<name>A0AAD3M451_LATJO</name>
<dbReference type="AlphaFoldDB" id="A0AAD3M451"/>
<protein>
    <submittedName>
        <fullName evidence="1">Pyruvate dehydrogenase E1 subunit alpha 1a</fullName>
    </submittedName>
</protein>
<dbReference type="Proteomes" id="UP001279410">
    <property type="component" value="Unassembled WGS sequence"/>
</dbReference>
<comment type="caution">
    <text evidence="1">The sequence shown here is derived from an EMBL/GenBank/DDBJ whole genome shotgun (WGS) entry which is preliminary data.</text>
</comment>
<keyword evidence="2" id="KW-1185">Reference proteome</keyword>
<evidence type="ECO:0000313" key="1">
    <source>
        <dbReference type="EMBL" id="GLD46841.1"/>
    </source>
</evidence>
<dbReference type="EMBL" id="BRZM01000003">
    <property type="protein sequence ID" value="GLD46841.1"/>
    <property type="molecule type" value="Genomic_DNA"/>
</dbReference>
<proteinExistence type="predicted"/>
<sequence>MSGYDWRDEGLQYYRTMQTIGGETCAVGIEAAINLTNHPDHSYMQLHLQRRDCEEIMAELTVVGNAQRKMEN</sequence>
<keyword evidence="1" id="KW-0670">Pyruvate</keyword>
<gene>
    <name evidence="1" type="ORF">AKAME5_000112500</name>
</gene>
<evidence type="ECO:0000313" key="2">
    <source>
        <dbReference type="Proteomes" id="UP001279410"/>
    </source>
</evidence>
<accession>A0AAD3M451</accession>